<accession>A0A835Q9X0</accession>
<protein>
    <recommendedName>
        <fullName evidence="5">Pentatricopeptide repeat-containing protein</fullName>
    </recommendedName>
</protein>
<dbReference type="PANTHER" id="PTHR45717">
    <property type="entry name" value="OS12G0527900 PROTEIN"/>
    <property type="match status" value="1"/>
</dbReference>
<evidence type="ECO:0000313" key="3">
    <source>
        <dbReference type="EMBL" id="KAG0468454.1"/>
    </source>
</evidence>
<sequence>MSEAGCWVGPLTWDALVKLFVKAGEVEKADSMLQKAAAQKRNRPLYGSYITLLDKYAEMGDVHNAEKIFHRLRQEKYRRNVNQYQLLAKAYKNAGTPAYGLRERMKADNVFPGKIFLKSLQHTLSYEASLASMQLQWICGHCCRKQLNVHLSTSPCEELISLLKSRC</sequence>
<dbReference type="NCBIfam" id="TIGR00756">
    <property type="entry name" value="PPR"/>
    <property type="match status" value="1"/>
</dbReference>
<dbReference type="GO" id="GO:0003729">
    <property type="term" value="F:mRNA binding"/>
    <property type="evidence" value="ECO:0007669"/>
    <property type="project" value="UniProtKB-ARBA"/>
</dbReference>
<dbReference type="Pfam" id="PF01535">
    <property type="entry name" value="PPR"/>
    <property type="match status" value="2"/>
</dbReference>
<dbReference type="EMBL" id="JADCNM010000009">
    <property type="protein sequence ID" value="KAG0468454.1"/>
    <property type="molecule type" value="Genomic_DNA"/>
</dbReference>
<dbReference type="PANTHER" id="PTHR45717:SF15">
    <property type="entry name" value="AGL218WP"/>
    <property type="match status" value="1"/>
</dbReference>
<dbReference type="InterPro" id="IPR011990">
    <property type="entry name" value="TPR-like_helical_dom_sf"/>
</dbReference>
<evidence type="ECO:0000256" key="1">
    <source>
        <dbReference type="ARBA" id="ARBA00007626"/>
    </source>
</evidence>
<evidence type="ECO:0000313" key="4">
    <source>
        <dbReference type="Proteomes" id="UP000639772"/>
    </source>
</evidence>
<dbReference type="Proteomes" id="UP000639772">
    <property type="component" value="Chromosome 9"/>
</dbReference>
<dbReference type="AlphaFoldDB" id="A0A835Q9X0"/>
<proteinExistence type="inferred from homology"/>
<comment type="similarity">
    <text evidence="1">Belongs to the PPR family. P subfamily.</text>
</comment>
<keyword evidence="2" id="KW-0677">Repeat</keyword>
<dbReference type="GO" id="GO:0005739">
    <property type="term" value="C:mitochondrion"/>
    <property type="evidence" value="ECO:0007669"/>
    <property type="project" value="TreeGrafter"/>
</dbReference>
<evidence type="ECO:0000256" key="2">
    <source>
        <dbReference type="ARBA" id="ARBA00022737"/>
    </source>
</evidence>
<gene>
    <name evidence="3" type="ORF">HPP92_017782</name>
</gene>
<dbReference type="OrthoDB" id="739241at2759"/>
<name>A0A835Q9X0_VANPL</name>
<dbReference type="InterPro" id="IPR002885">
    <property type="entry name" value="PPR_rpt"/>
</dbReference>
<evidence type="ECO:0008006" key="5">
    <source>
        <dbReference type="Google" id="ProtNLM"/>
    </source>
</evidence>
<dbReference type="Gene3D" id="1.25.40.10">
    <property type="entry name" value="Tetratricopeptide repeat domain"/>
    <property type="match status" value="1"/>
</dbReference>
<comment type="caution">
    <text evidence="3">The sequence shown here is derived from an EMBL/GenBank/DDBJ whole genome shotgun (WGS) entry which is preliminary data.</text>
</comment>
<reference evidence="3 4" key="1">
    <citation type="journal article" date="2020" name="Nat. Food">
        <title>A phased Vanilla planifolia genome enables genetic improvement of flavour and production.</title>
        <authorList>
            <person name="Hasing T."/>
            <person name="Tang H."/>
            <person name="Brym M."/>
            <person name="Khazi F."/>
            <person name="Huang T."/>
            <person name="Chambers A.H."/>
        </authorList>
    </citation>
    <scope>NUCLEOTIDE SEQUENCE [LARGE SCALE GENOMIC DNA]</scope>
    <source>
        <tissue evidence="3">Leaf</tissue>
    </source>
</reference>
<organism evidence="3 4">
    <name type="scientific">Vanilla planifolia</name>
    <name type="common">Vanilla</name>
    <dbReference type="NCBI Taxonomy" id="51239"/>
    <lineage>
        <taxon>Eukaryota</taxon>
        <taxon>Viridiplantae</taxon>
        <taxon>Streptophyta</taxon>
        <taxon>Embryophyta</taxon>
        <taxon>Tracheophyta</taxon>
        <taxon>Spermatophyta</taxon>
        <taxon>Magnoliopsida</taxon>
        <taxon>Liliopsida</taxon>
        <taxon>Asparagales</taxon>
        <taxon>Orchidaceae</taxon>
        <taxon>Vanilloideae</taxon>
        <taxon>Vanilleae</taxon>
        <taxon>Vanilla</taxon>
    </lineage>
</organism>